<proteinExistence type="predicted"/>
<dbReference type="RefSeq" id="WP_088421297.1">
    <property type="nucleotide sequence ID" value="NZ_NJBA01000011.1"/>
</dbReference>
<organism evidence="1 2">
    <name type="scientific">Pseudomonas nitroreducens</name>
    <dbReference type="NCBI Taxonomy" id="46680"/>
    <lineage>
        <taxon>Bacteria</taxon>
        <taxon>Pseudomonadati</taxon>
        <taxon>Pseudomonadota</taxon>
        <taxon>Gammaproteobacteria</taxon>
        <taxon>Pseudomonadales</taxon>
        <taxon>Pseudomonadaceae</taxon>
        <taxon>Pseudomonas</taxon>
    </lineage>
</organism>
<reference evidence="1 2" key="1">
    <citation type="submission" date="2017-06" db="EMBL/GenBank/DDBJ databases">
        <title>Draft genome of Pseudomonas nitroreducens DF05.</title>
        <authorList>
            <person name="Iyer R."/>
        </authorList>
    </citation>
    <scope>NUCLEOTIDE SEQUENCE [LARGE SCALE GENOMIC DNA]</scope>
    <source>
        <strain evidence="1 2">DF05</strain>
    </source>
</reference>
<sequence>MTEEALLQDIWKILEPIEIEHFAVVAGKAEPAALERYEAELGFALPEAFRLLTLSRLGGLYITAREESWPRAKAFDVGPAWTFWRGLQVFGLAEDIPEWLSLSVQLAEVRSQGVEDFAPVLKVESDPRYYGFRADASLALYDGYEVQSCERTDFLDLLKEEVDSLIERMEQMRARISAR</sequence>
<name>A0A246F6F0_PSENT</name>
<dbReference type="AlphaFoldDB" id="A0A246F6F0"/>
<evidence type="ECO:0000313" key="1">
    <source>
        <dbReference type="EMBL" id="OWP47910.1"/>
    </source>
</evidence>
<gene>
    <name evidence="1" type="ORF">CEG18_25660</name>
</gene>
<comment type="caution">
    <text evidence="1">The sequence shown here is derived from an EMBL/GenBank/DDBJ whole genome shotgun (WGS) entry which is preliminary data.</text>
</comment>
<accession>A0A246F6F0</accession>
<protein>
    <submittedName>
        <fullName evidence="1">SMI1/KNR4 family protein</fullName>
    </submittedName>
</protein>
<evidence type="ECO:0000313" key="2">
    <source>
        <dbReference type="Proteomes" id="UP000198145"/>
    </source>
</evidence>
<dbReference type="Proteomes" id="UP000198145">
    <property type="component" value="Unassembled WGS sequence"/>
</dbReference>
<dbReference type="EMBL" id="NJBA01000011">
    <property type="protein sequence ID" value="OWP47910.1"/>
    <property type="molecule type" value="Genomic_DNA"/>
</dbReference>